<dbReference type="GO" id="GO:0016567">
    <property type="term" value="P:protein ubiquitination"/>
    <property type="evidence" value="ECO:0007669"/>
    <property type="project" value="TreeGrafter"/>
</dbReference>
<evidence type="ECO:0000256" key="9">
    <source>
        <dbReference type="ARBA" id="ARBA00023180"/>
    </source>
</evidence>
<sequence>MQQTMTKTISVTASVSLFYYNSTSNRTVFERCECGQYGFNSPLLGAQGVVGIPLSADPYACDKNTDFSVTEAPWIALIERGNCTFAEKIQAATRRGAIAAVIYNSQGKGNNTLLMAHPGAEKIVAIMIGNLKGMEILHRIQSGMKVTMVIEVGKKRSLSMNIFTILFISVSFFIVAAATVGCYVSYSARRLILARAQSREQRRLRARAKKAIEEMQLRTLKEGDKETGPDGDSCVVCFEQYKPNDVMRVLTCNHVFHKTCIDPWLLEHGTCPLCKCDILKVLGVEVSQQPVLVAAASHSVTLPVQATGSSGQRPLSTVTIVNEEDNLSETASSGYDSVQGPDESAQEAHAPSESMSAVSSALLDHLYLAA</sequence>
<evidence type="ECO:0000256" key="10">
    <source>
        <dbReference type="PROSITE-ProRule" id="PRU00175"/>
    </source>
</evidence>
<evidence type="ECO:0000256" key="4">
    <source>
        <dbReference type="ARBA" id="ARBA00022729"/>
    </source>
</evidence>
<keyword evidence="2 12" id="KW-0812">Transmembrane</keyword>
<feature type="domain" description="RING-type" evidence="13">
    <location>
        <begin position="234"/>
        <end position="275"/>
    </location>
</feature>
<dbReference type="InterPro" id="IPR051834">
    <property type="entry name" value="RING_finger_E3_ligase"/>
</dbReference>
<dbReference type="CDD" id="cd02122">
    <property type="entry name" value="PA_GRAIL_like"/>
    <property type="match status" value="1"/>
</dbReference>
<keyword evidence="6" id="KW-0862">Zinc</keyword>
<reference evidence="14" key="1">
    <citation type="submission" date="2025-08" db="UniProtKB">
        <authorList>
            <consortium name="Ensembl"/>
        </authorList>
    </citation>
    <scope>IDENTIFICATION</scope>
</reference>
<dbReference type="Pfam" id="PF02225">
    <property type="entry name" value="PA"/>
    <property type="match status" value="1"/>
</dbReference>
<dbReference type="PROSITE" id="PS50089">
    <property type="entry name" value="ZF_RING_2"/>
    <property type="match status" value="1"/>
</dbReference>
<evidence type="ECO:0000256" key="11">
    <source>
        <dbReference type="SAM" id="MobiDB-lite"/>
    </source>
</evidence>
<dbReference type="GO" id="GO:0016020">
    <property type="term" value="C:membrane"/>
    <property type="evidence" value="ECO:0007669"/>
    <property type="project" value="UniProtKB-SubCell"/>
</dbReference>
<dbReference type="CDD" id="cd16802">
    <property type="entry name" value="RING-H2_RNF128-like"/>
    <property type="match status" value="1"/>
</dbReference>
<keyword evidence="4" id="KW-0732">Signal</keyword>
<dbReference type="SUPFAM" id="SSF57850">
    <property type="entry name" value="RING/U-box"/>
    <property type="match status" value="1"/>
</dbReference>
<evidence type="ECO:0000313" key="15">
    <source>
        <dbReference type="Proteomes" id="UP000694401"/>
    </source>
</evidence>
<dbReference type="InterPro" id="IPR013083">
    <property type="entry name" value="Znf_RING/FYVE/PHD"/>
</dbReference>
<comment type="subcellular location">
    <subcellularLocation>
        <location evidence="1">Membrane</location>
    </subcellularLocation>
</comment>
<evidence type="ECO:0000256" key="12">
    <source>
        <dbReference type="SAM" id="Phobius"/>
    </source>
</evidence>
<evidence type="ECO:0000259" key="13">
    <source>
        <dbReference type="PROSITE" id="PS50089"/>
    </source>
</evidence>
<dbReference type="SMART" id="SM00184">
    <property type="entry name" value="RING"/>
    <property type="match status" value="1"/>
</dbReference>
<keyword evidence="7 12" id="KW-1133">Transmembrane helix</keyword>
<name>A0A8D2PD99_ZOSLA</name>
<dbReference type="PANTHER" id="PTHR45931:SF21">
    <property type="entry name" value="RING FINGER PROTEIN 130"/>
    <property type="match status" value="1"/>
</dbReference>
<accession>A0A8D2PD99</accession>
<feature type="transmembrane region" description="Helical" evidence="12">
    <location>
        <begin position="162"/>
        <end position="186"/>
    </location>
</feature>
<dbReference type="GO" id="GO:0008270">
    <property type="term" value="F:zinc ion binding"/>
    <property type="evidence" value="ECO:0007669"/>
    <property type="project" value="UniProtKB-KW"/>
</dbReference>
<dbReference type="GO" id="GO:0045893">
    <property type="term" value="P:positive regulation of DNA-templated transcription"/>
    <property type="evidence" value="ECO:0007669"/>
    <property type="project" value="TreeGrafter"/>
</dbReference>
<keyword evidence="3" id="KW-0479">Metal-binding</keyword>
<evidence type="ECO:0000256" key="3">
    <source>
        <dbReference type="ARBA" id="ARBA00022723"/>
    </source>
</evidence>
<dbReference type="InterPro" id="IPR001841">
    <property type="entry name" value="Znf_RING"/>
</dbReference>
<feature type="region of interest" description="Disordered" evidence="11">
    <location>
        <begin position="329"/>
        <end position="356"/>
    </location>
</feature>
<protein>
    <submittedName>
        <fullName evidence="14">Ring finger protein 128</fullName>
    </submittedName>
</protein>
<keyword evidence="5 10" id="KW-0863">Zinc-finger</keyword>
<evidence type="ECO:0000256" key="7">
    <source>
        <dbReference type="ARBA" id="ARBA00022989"/>
    </source>
</evidence>
<dbReference type="InterPro" id="IPR046450">
    <property type="entry name" value="PA_dom_sf"/>
</dbReference>
<keyword evidence="15" id="KW-1185">Reference proteome</keyword>
<dbReference type="GO" id="GO:0006511">
    <property type="term" value="P:ubiquitin-dependent protein catabolic process"/>
    <property type="evidence" value="ECO:0007669"/>
    <property type="project" value="TreeGrafter"/>
</dbReference>
<keyword evidence="9" id="KW-0325">Glycoprotein</keyword>
<dbReference type="Ensembl" id="ENSZLMT00000011840.1">
    <property type="protein sequence ID" value="ENSZLMP00000011524.1"/>
    <property type="gene ID" value="ENSZLMG00000007866.1"/>
</dbReference>
<dbReference type="Proteomes" id="UP000694401">
    <property type="component" value="Unassembled WGS sequence"/>
</dbReference>
<dbReference type="SUPFAM" id="SSF52025">
    <property type="entry name" value="PA domain"/>
    <property type="match status" value="1"/>
</dbReference>
<dbReference type="GO" id="GO:0061630">
    <property type="term" value="F:ubiquitin protein ligase activity"/>
    <property type="evidence" value="ECO:0007669"/>
    <property type="project" value="TreeGrafter"/>
</dbReference>
<evidence type="ECO:0000256" key="1">
    <source>
        <dbReference type="ARBA" id="ARBA00004370"/>
    </source>
</evidence>
<evidence type="ECO:0000256" key="8">
    <source>
        <dbReference type="ARBA" id="ARBA00023136"/>
    </source>
</evidence>
<evidence type="ECO:0000313" key="14">
    <source>
        <dbReference type="Ensembl" id="ENSZLMP00000011524.1"/>
    </source>
</evidence>
<evidence type="ECO:0000256" key="6">
    <source>
        <dbReference type="ARBA" id="ARBA00022833"/>
    </source>
</evidence>
<evidence type="ECO:0000256" key="2">
    <source>
        <dbReference type="ARBA" id="ARBA00022692"/>
    </source>
</evidence>
<keyword evidence="8 12" id="KW-0472">Membrane</keyword>
<reference evidence="14" key="2">
    <citation type="submission" date="2025-09" db="UniProtKB">
        <authorList>
            <consortium name="Ensembl"/>
        </authorList>
    </citation>
    <scope>IDENTIFICATION</scope>
</reference>
<dbReference type="Gene3D" id="3.50.30.30">
    <property type="match status" value="1"/>
</dbReference>
<dbReference type="GO" id="GO:0005634">
    <property type="term" value="C:nucleus"/>
    <property type="evidence" value="ECO:0007669"/>
    <property type="project" value="TreeGrafter"/>
</dbReference>
<dbReference type="AlphaFoldDB" id="A0A8D2PD99"/>
<organism evidence="14 15">
    <name type="scientific">Zosterops lateralis melanops</name>
    <dbReference type="NCBI Taxonomy" id="1220523"/>
    <lineage>
        <taxon>Eukaryota</taxon>
        <taxon>Metazoa</taxon>
        <taxon>Chordata</taxon>
        <taxon>Craniata</taxon>
        <taxon>Vertebrata</taxon>
        <taxon>Euteleostomi</taxon>
        <taxon>Archelosauria</taxon>
        <taxon>Archosauria</taxon>
        <taxon>Dinosauria</taxon>
        <taxon>Saurischia</taxon>
        <taxon>Theropoda</taxon>
        <taxon>Coelurosauria</taxon>
        <taxon>Aves</taxon>
        <taxon>Neognathae</taxon>
        <taxon>Neoaves</taxon>
        <taxon>Telluraves</taxon>
        <taxon>Australaves</taxon>
        <taxon>Passeriformes</taxon>
        <taxon>Sylvioidea</taxon>
        <taxon>Zosteropidae</taxon>
        <taxon>Zosterops</taxon>
    </lineage>
</organism>
<evidence type="ECO:0000256" key="5">
    <source>
        <dbReference type="ARBA" id="ARBA00022771"/>
    </source>
</evidence>
<dbReference type="Gene3D" id="3.30.40.10">
    <property type="entry name" value="Zinc/RING finger domain, C3HC4 (zinc finger)"/>
    <property type="match status" value="1"/>
</dbReference>
<dbReference type="PANTHER" id="PTHR45931">
    <property type="entry name" value="SI:CH211-59O9.10"/>
    <property type="match status" value="1"/>
</dbReference>
<dbReference type="InterPro" id="IPR003137">
    <property type="entry name" value="PA_domain"/>
</dbReference>
<proteinExistence type="predicted"/>
<dbReference type="Pfam" id="PF13639">
    <property type="entry name" value="zf-RING_2"/>
    <property type="match status" value="1"/>
</dbReference>